<dbReference type="AlphaFoldDB" id="C4J7C1"/>
<reference evidence="1" key="2">
    <citation type="submission" date="2012-06" db="EMBL/GenBank/DDBJ databases">
        <authorList>
            <person name="Yu Y."/>
            <person name="Currie J."/>
            <person name="Lomeli R."/>
            <person name="Angelova A."/>
            <person name="Collura K."/>
            <person name="Wissotski M."/>
            <person name="Campos D."/>
            <person name="Kudrna D."/>
            <person name="Golser W."/>
            <person name="Ashely E."/>
            <person name="Descour A."/>
            <person name="Fernandes J."/>
            <person name="Soderlund C."/>
            <person name="Walbot V."/>
        </authorList>
    </citation>
    <scope>NUCLEOTIDE SEQUENCE</scope>
    <source>
        <strain evidence="1">B73</strain>
    </source>
</reference>
<accession>C4J7C1</accession>
<dbReference type="EMBL" id="BT086718">
    <property type="protein sequence ID" value="ACR37071.1"/>
    <property type="molecule type" value="mRNA"/>
</dbReference>
<protein>
    <submittedName>
        <fullName evidence="1">Uncharacterized protein</fullName>
    </submittedName>
</protein>
<sequence length="61" mass="7076">MSVLIPHFLTVNISSFLLLQRTDISWFVKLVHHFVHGPTVCLLQSPDRNQHGLDDRQALFH</sequence>
<organism evidence="1">
    <name type="scientific">Zea mays</name>
    <name type="common">Maize</name>
    <dbReference type="NCBI Taxonomy" id="4577"/>
    <lineage>
        <taxon>Eukaryota</taxon>
        <taxon>Viridiplantae</taxon>
        <taxon>Streptophyta</taxon>
        <taxon>Embryophyta</taxon>
        <taxon>Tracheophyta</taxon>
        <taxon>Spermatophyta</taxon>
        <taxon>Magnoliopsida</taxon>
        <taxon>Liliopsida</taxon>
        <taxon>Poales</taxon>
        <taxon>Poaceae</taxon>
        <taxon>PACMAD clade</taxon>
        <taxon>Panicoideae</taxon>
        <taxon>Andropogonodae</taxon>
        <taxon>Andropogoneae</taxon>
        <taxon>Tripsacinae</taxon>
        <taxon>Zea</taxon>
    </lineage>
</organism>
<name>C4J7C1_MAIZE</name>
<reference evidence="1" key="1">
    <citation type="journal article" date="2009" name="PLoS Genet.">
        <title>Sequencing, mapping, and analysis of 27,455 maize full-length cDNAs.</title>
        <authorList>
            <person name="Soderlund C."/>
            <person name="Descour A."/>
            <person name="Kudrna D."/>
            <person name="Bomhoff M."/>
            <person name="Boyd L."/>
            <person name="Currie J."/>
            <person name="Angelova A."/>
            <person name="Collura K."/>
            <person name="Wissotski M."/>
            <person name="Ashley E."/>
            <person name="Morrow D."/>
            <person name="Fernandes J."/>
            <person name="Walbot V."/>
            <person name="Yu Y."/>
        </authorList>
    </citation>
    <scope>NUCLEOTIDE SEQUENCE</scope>
    <source>
        <strain evidence="1">B73</strain>
    </source>
</reference>
<proteinExistence type="evidence at transcript level"/>
<evidence type="ECO:0000313" key="1">
    <source>
        <dbReference type="EMBL" id="ACR37071.1"/>
    </source>
</evidence>